<protein>
    <submittedName>
        <fullName evidence="6">Threonine aldolase</fullName>
    </submittedName>
</protein>
<dbReference type="SUPFAM" id="SSF53383">
    <property type="entry name" value="PLP-dependent transferases"/>
    <property type="match status" value="1"/>
</dbReference>
<dbReference type="InterPro" id="IPR015421">
    <property type="entry name" value="PyrdxlP-dep_Trfase_major"/>
</dbReference>
<evidence type="ECO:0000313" key="7">
    <source>
        <dbReference type="Proteomes" id="UP000321484"/>
    </source>
</evidence>
<comment type="cofactor">
    <cofactor evidence="1">
        <name>pyridoxal 5'-phosphate</name>
        <dbReference type="ChEBI" id="CHEBI:597326"/>
    </cofactor>
</comment>
<comment type="caution">
    <text evidence="6">The sequence shown here is derived from an EMBL/GenBank/DDBJ whole genome shotgun (WGS) entry which is preliminary data.</text>
</comment>
<comment type="similarity">
    <text evidence="2">Belongs to the threonine aldolase family.</text>
</comment>
<dbReference type="InterPro" id="IPR015422">
    <property type="entry name" value="PyrdxlP-dep_Trfase_small"/>
</dbReference>
<dbReference type="RefSeq" id="WP_052113462.1">
    <property type="nucleotide sequence ID" value="NZ_BJYK01000001.1"/>
</dbReference>
<organism evidence="6 7">
    <name type="scientific">Actinotalea fermentans</name>
    <dbReference type="NCBI Taxonomy" id="43671"/>
    <lineage>
        <taxon>Bacteria</taxon>
        <taxon>Bacillati</taxon>
        <taxon>Actinomycetota</taxon>
        <taxon>Actinomycetes</taxon>
        <taxon>Micrococcales</taxon>
        <taxon>Cellulomonadaceae</taxon>
        <taxon>Actinotalea</taxon>
    </lineage>
</organism>
<evidence type="ECO:0000256" key="4">
    <source>
        <dbReference type="SAM" id="MobiDB-lite"/>
    </source>
</evidence>
<feature type="compositionally biased region" description="Polar residues" evidence="4">
    <location>
        <begin position="1"/>
        <end position="11"/>
    </location>
</feature>
<gene>
    <name evidence="6" type="ORF">AFE02nite_06600</name>
</gene>
<dbReference type="Gene3D" id="3.40.640.10">
    <property type="entry name" value="Type I PLP-dependent aspartate aminotransferase-like (Major domain)"/>
    <property type="match status" value="1"/>
</dbReference>
<keyword evidence="3" id="KW-0663">Pyridoxal phosphate</keyword>
<evidence type="ECO:0000259" key="5">
    <source>
        <dbReference type="Pfam" id="PF01212"/>
    </source>
</evidence>
<sequence length="366" mass="38305">MTATQPATEPTTFAGPPALHDPTRRDFGSDNYAGAHPEVLAAVAAANGGHQTSYGADVYTARLQDVLAAHFGRVVEAFPVFNGTGANVVALQAMVPRWGAAVCTEWAHINTDENAAPERVAGLKLLPVPTTDGKLTPQGLEARAGGRGDEHRAQPAVVSITQSTEVGTVYTPDEIGALADTAHALGLRVHLDGARIANAAAALGLPLRAFTSDVGVDVVSLGGTKNGALGAEAIVVLEPSAVDGLRYLRKMDMQLASKMRFVSAQLLALYDGDLWLRSAAHANAMAARLAGALAAVPGVEIALPVQANAVFAILPPGVADRVRERYWFYDWDGRPGMVRLMCSFDTTQTDVDELTASVVAAVRDLA</sequence>
<reference evidence="6 7" key="1">
    <citation type="submission" date="2019-07" db="EMBL/GenBank/DDBJ databases">
        <title>Whole genome shotgun sequence of Actinotalea fermentans NBRC 105374.</title>
        <authorList>
            <person name="Hosoyama A."/>
            <person name="Uohara A."/>
            <person name="Ohji S."/>
            <person name="Ichikawa N."/>
        </authorList>
    </citation>
    <scope>NUCLEOTIDE SEQUENCE [LARGE SCALE GENOMIC DNA]</scope>
    <source>
        <strain evidence="6 7">NBRC 105374</strain>
    </source>
</reference>
<dbReference type="Proteomes" id="UP000321484">
    <property type="component" value="Unassembled WGS sequence"/>
</dbReference>
<name>A0A511YUT3_9CELL</name>
<evidence type="ECO:0000313" key="6">
    <source>
        <dbReference type="EMBL" id="GEN78926.1"/>
    </source>
</evidence>
<evidence type="ECO:0000256" key="1">
    <source>
        <dbReference type="ARBA" id="ARBA00001933"/>
    </source>
</evidence>
<dbReference type="Pfam" id="PF01212">
    <property type="entry name" value="Beta_elim_lyase"/>
    <property type="match status" value="1"/>
</dbReference>
<dbReference type="GO" id="GO:0016829">
    <property type="term" value="F:lyase activity"/>
    <property type="evidence" value="ECO:0007669"/>
    <property type="project" value="InterPro"/>
</dbReference>
<dbReference type="InterPro" id="IPR001597">
    <property type="entry name" value="ArAA_b-elim_lyase/Thr_aldolase"/>
</dbReference>
<dbReference type="InterPro" id="IPR015424">
    <property type="entry name" value="PyrdxlP-dep_Trfase"/>
</dbReference>
<dbReference type="GO" id="GO:0006520">
    <property type="term" value="P:amino acid metabolic process"/>
    <property type="evidence" value="ECO:0007669"/>
    <property type="project" value="InterPro"/>
</dbReference>
<dbReference type="EMBL" id="BJYK01000001">
    <property type="protein sequence ID" value="GEN78926.1"/>
    <property type="molecule type" value="Genomic_DNA"/>
</dbReference>
<dbReference type="PANTHER" id="PTHR48097:SF5">
    <property type="entry name" value="LOW SPECIFICITY L-THREONINE ALDOLASE"/>
    <property type="match status" value="1"/>
</dbReference>
<evidence type="ECO:0000256" key="2">
    <source>
        <dbReference type="ARBA" id="ARBA00006966"/>
    </source>
</evidence>
<feature type="region of interest" description="Disordered" evidence="4">
    <location>
        <begin position="1"/>
        <end position="31"/>
    </location>
</feature>
<evidence type="ECO:0000256" key="3">
    <source>
        <dbReference type="ARBA" id="ARBA00022898"/>
    </source>
</evidence>
<proteinExistence type="inferred from homology"/>
<dbReference type="Gene3D" id="3.90.1150.10">
    <property type="entry name" value="Aspartate Aminotransferase, domain 1"/>
    <property type="match status" value="1"/>
</dbReference>
<feature type="domain" description="Aromatic amino acid beta-eliminating lyase/threonine aldolase" evidence="5">
    <location>
        <begin position="26"/>
        <end position="312"/>
    </location>
</feature>
<accession>A0A511YUT3</accession>
<keyword evidence="7" id="KW-1185">Reference proteome</keyword>
<dbReference type="OrthoDB" id="9774495at2"/>
<dbReference type="PANTHER" id="PTHR48097">
    <property type="entry name" value="L-THREONINE ALDOLASE-RELATED"/>
    <property type="match status" value="1"/>
</dbReference>
<dbReference type="AlphaFoldDB" id="A0A511YUT3"/>